<feature type="transmembrane region" description="Helical" evidence="1">
    <location>
        <begin position="63"/>
        <end position="84"/>
    </location>
</feature>
<evidence type="ECO:0000313" key="2">
    <source>
        <dbReference type="EMBL" id="TKJ43319.1"/>
    </source>
</evidence>
<evidence type="ECO:0000256" key="1">
    <source>
        <dbReference type="SAM" id="Phobius"/>
    </source>
</evidence>
<gene>
    <name evidence="2" type="ORF">CEE36_04610</name>
</gene>
<dbReference type="EMBL" id="NJBO01000005">
    <property type="protein sequence ID" value="TKJ43319.1"/>
    <property type="molecule type" value="Genomic_DNA"/>
</dbReference>
<proteinExistence type="predicted"/>
<feature type="transmembrane region" description="Helical" evidence="1">
    <location>
        <begin position="117"/>
        <end position="134"/>
    </location>
</feature>
<organism evidence="2 3">
    <name type="scientific">candidate division TA06 bacterium B3_TA06</name>
    <dbReference type="NCBI Taxonomy" id="2012487"/>
    <lineage>
        <taxon>Bacteria</taxon>
        <taxon>Bacteria division TA06</taxon>
    </lineage>
</organism>
<name>A0A532V804_UNCT6</name>
<sequence length="249" mass="28117">MTYNRLLEEYSPTEARNAGEFGLIEWLFLLYEIAAIILIFGTLVKILDRTYVGPVLDVVSQNAPAAILLVLLFLHIGVLLVFFILRKPIALYLVIGFLGLMAVFSIVEFFMGNATGYNIAGLLVSIFWIAYLSYSKRMKLRFLYNGWFSAALRRIYCPHCKREVTLDAEGCGDELTEDERFEAFCERITNVEVPADVRVAQIGLLEKRFGKKALGFLTEQYKKQESSEFASAKILSALSHALGMGKKQD</sequence>
<comment type="caution">
    <text evidence="2">The sequence shown here is derived from an EMBL/GenBank/DDBJ whole genome shotgun (WGS) entry which is preliminary data.</text>
</comment>
<protein>
    <submittedName>
        <fullName evidence="2">Uncharacterized protein</fullName>
    </submittedName>
</protein>
<accession>A0A532V804</accession>
<keyword evidence="1" id="KW-0472">Membrane</keyword>
<reference evidence="2 3" key="1">
    <citation type="submission" date="2017-06" db="EMBL/GenBank/DDBJ databases">
        <title>Novel microbial phyla capable of carbon fixation and sulfur reduction in deep-sea sediments.</title>
        <authorList>
            <person name="Huang J."/>
            <person name="Baker B."/>
            <person name="Wang Y."/>
        </authorList>
    </citation>
    <scope>NUCLEOTIDE SEQUENCE [LARGE SCALE GENOMIC DNA]</scope>
    <source>
        <strain evidence="2">B3_TA06</strain>
    </source>
</reference>
<feature type="transmembrane region" description="Helical" evidence="1">
    <location>
        <begin position="21"/>
        <end position="43"/>
    </location>
</feature>
<dbReference type="AlphaFoldDB" id="A0A532V804"/>
<keyword evidence="1" id="KW-0812">Transmembrane</keyword>
<keyword evidence="1" id="KW-1133">Transmembrane helix</keyword>
<evidence type="ECO:0000313" key="3">
    <source>
        <dbReference type="Proteomes" id="UP000317778"/>
    </source>
</evidence>
<dbReference type="Proteomes" id="UP000317778">
    <property type="component" value="Unassembled WGS sequence"/>
</dbReference>
<feature type="transmembrane region" description="Helical" evidence="1">
    <location>
        <begin position="91"/>
        <end position="111"/>
    </location>
</feature>